<dbReference type="PANTHER" id="PTHR46680:SF3">
    <property type="entry name" value="NF-KAPPA-B INHIBITOR CACTUS"/>
    <property type="match status" value="1"/>
</dbReference>
<feature type="repeat" description="ANK" evidence="3">
    <location>
        <begin position="283"/>
        <end position="315"/>
    </location>
</feature>
<proteinExistence type="predicted"/>
<feature type="repeat" description="ANK" evidence="3">
    <location>
        <begin position="615"/>
        <end position="647"/>
    </location>
</feature>
<feature type="repeat" description="ANK" evidence="3">
    <location>
        <begin position="417"/>
        <end position="449"/>
    </location>
</feature>
<feature type="repeat" description="ANK" evidence="3">
    <location>
        <begin position="350"/>
        <end position="382"/>
    </location>
</feature>
<gene>
    <name evidence="5" type="ORF">VTL71DRAFT_10293</name>
</gene>
<dbReference type="Pfam" id="PF12796">
    <property type="entry name" value="Ank_2"/>
    <property type="match status" value="4"/>
</dbReference>
<keyword evidence="1" id="KW-0677">Repeat</keyword>
<feature type="repeat" description="ANK" evidence="3">
    <location>
        <begin position="482"/>
        <end position="514"/>
    </location>
</feature>
<evidence type="ECO:0000256" key="1">
    <source>
        <dbReference type="ARBA" id="ARBA00022737"/>
    </source>
</evidence>
<feature type="compositionally biased region" description="Low complexity" evidence="4">
    <location>
        <begin position="163"/>
        <end position="182"/>
    </location>
</feature>
<dbReference type="SUPFAM" id="SSF48403">
    <property type="entry name" value="Ankyrin repeat"/>
    <property type="match status" value="2"/>
</dbReference>
<name>A0ABR4CSL3_9HELO</name>
<feature type="region of interest" description="Disordered" evidence="4">
    <location>
        <begin position="158"/>
        <end position="187"/>
    </location>
</feature>
<evidence type="ECO:0000313" key="5">
    <source>
        <dbReference type="EMBL" id="KAL2072969.1"/>
    </source>
</evidence>
<feature type="repeat" description="ANK" evidence="3">
    <location>
        <begin position="450"/>
        <end position="482"/>
    </location>
</feature>
<feature type="repeat" description="ANK" evidence="3">
    <location>
        <begin position="549"/>
        <end position="581"/>
    </location>
</feature>
<evidence type="ECO:0000256" key="3">
    <source>
        <dbReference type="PROSITE-ProRule" id="PRU00023"/>
    </source>
</evidence>
<dbReference type="EMBL" id="JAZHXI010000003">
    <property type="protein sequence ID" value="KAL2072969.1"/>
    <property type="molecule type" value="Genomic_DNA"/>
</dbReference>
<dbReference type="Proteomes" id="UP001595075">
    <property type="component" value="Unassembled WGS sequence"/>
</dbReference>
<dbReference type="PROSITE" id="PS50088">
    <property type="entry name" value="ANK_REPEAT"/>
    <property type="match status" value="9"/>
</dbReference>
<dbReference type="InterPro" id="IPR051070">
    <property type="entry name" value="NF-kappa-B_inhibitor"/>
</dbReference>
<keyword evidence="6" id="KW-1185">Reference proteome</keyword>
<sequence>MEAPPPYSPSDPHSANIHQQLPHRQNYLANLSTNSQLTSSSISNASLPPTYPMTSTIPASELQRAGFISATSYFLLRTAPLTKPRNIFYHHMTMAPDVQARSLPFPQPVDTWTGRGVDRQDWETFISFLLTPYWEERRADAEGLAEMDADEGIEIGVSRSTDQSRPLLGGSSGLGPASQLQGAQSREQERLRRVRIEAVSSQWNEGFFAPRGLQIIINVNGPPTTSPADPVLPRRSISNVLQKRPPPEAEETLLHQAVGKWKKLHVRQVLDKGTEDLEALNKKIETVLFRAVSKGDKDIVQLLLEYGADPRARPPGAESPLHIAAGNDKKTILKYLVDMRSVDLEEVNAKGETPLYVAVLKRNKDCIDVLLNAGANPNARPLGQDSMLSIAVANDSKTAVKSIAKSGRVRIDVLNGKGETPLYVAVGRRQKDCIETLLDAGANPNATPIGKDNMLHVAVSNDAKGIAKMLLQRGANVEEMKGGESPLCRSIYRGQTTMVNLLLEYGASTTPRTAKGETPLSIAVNRGDKSIVSLLLEQEKIDLEAEDEKQRTPLWTAVYRGHTTIAELLLRKGADARKSPAGEEALLNLAVVRGSTSLTHLLLEQGADPEGKSRSNEAPVFQAVCRGDAAILSLLLGKGASPDTRNPAGETALQRAVYRTDTSAVSLLLGKGSNPDLQVVSGETPLYMAVSRNSTSIVSILLAHGANPEARSPNGELPMGRAIYVNSTAIVSLLLSRGADPASRMFSGDTMLEYATKRGNKTLIQLLTNCGPREPAEKFLRG</sequence>
<organism evidence="5 6">
    <name type="scientific">Oculimacula yallundae</name>
    <dbReference type="NCBI Taxonomy" id="86028"/>
    <lineage>
        <taxon>Eukaryota</taxon>
        <taxon>Fungi</taxon>
        <taxon>Dikarya</taxon>
        <taxon>Ascomycota</taxon>
        <taxon>Pezizomycotina</taxon>
        <taxon>Leotiomycetes</taxon>
        <taxon>Helotiales</taxon>
        <taxon>Ploettnerulaceae</taxon>
        <taxon>Oculimacula</taxon>
    </lineage>
</organism>
<dbReference type="Pfam" id="PF00023">
    <property type="entry name" value="Ank"/>
    <property type="match status" value="2"/>
</dbReference>
<comment type="caution">
    <text evidence="5">The sequence shown here is derived from an EMBL/GenBank/DDBJ whole genome shotgun (WGS) entry which is preliminary data.</text>
</comment>
<dbReference type="PROSITE" id="PS50297">
    <property type="entry name" value="ANK_REP_REGION"/>
    <property type="match status" value="6"/>
</dbReference>
<evidence type="ECO:0000256" key="2">
    <source>
        <dbReference type="ARBA" id="ARBA00023043"/>
    </source>
</evidence>
<dbReference type="PANTHER" id="PTHR46680">
    <property type="entry name" value="NF-KAPPA-B INHIBITOR ALPHA"/>
    <property type="match status" value="1"/>
</dbReference>
<accession>A0ABR4CSL3</accession>
<dbReference type="InterPro" id="IPR002110">
    <property type="entry name" value="Ankyrin_rpt"/>
</dbReference>
<feature type="repeat" description="ANK" evidence="3">
    <location>
        <begin position="515"/>
        <end position="537"/>
    </location>
</feature>
<dbReference type="SMART" id="SM00248">
    <property type="entry name" value="ANK"/>
    <property type="match status" value="15"/>
</dbReference>
<evidence type="ECO:0000256" key="4">
    <source>
        <dbReference type="SAM" id="MobiDB-lite"/>
    </source>
</evidence>
<dbReference type="InterPro" id="IPR036770">
    <property type="entry name" value="Ankyrin_rpt-contain_sf"/>
</dbReference>
<protein>
    <submittedName>
        <fullName evidence="5">Uncharacterized protein</fullName>
    </submittedName>
</protein>
<feature type="repeat" description="ANK" evidence="3">
    <location>
        <begin position="681"/>
        <end position="713"/>
    </location>
</feature>
<evidence type="ECO:0000313" key="6">
    <source>
        <dbReference type="Proteomes" id="UP001595075"/>
    </source>
</evidence>
<dbReference type="Gene3D" id="1.25.40.20">
    <property type="entry name" value="Ankyrin repeat-containing domain"/>
    <property type="match status" value="2"/>
</dbReference>
<reference evidence="5 6" key="1">
    <citation type="journal article" date="2024" name="Commun. Biol.">
        <title>Comparative genomic analysis of thermophilic fungi reveals convergent evolutionary adaptations and gene losses.</title>
        <authorList>
            <person name="Steindorff A.S."/>
            <person name="Aguilar-Pontes M.V."/>
            <person name="Robinson A.J."/>
            <person name="Andreopoulos B."/>
            <person name="LaButti K."/>
            <person name="Kuo A."/>
            <person name="Mondo S."/>
            <person name="Riley R."/>
            <person name="Otillar R."/>
            <person name="Haridas S."/>
            <person name="Lipzen A."/>
            <person name="Grimwood J."/>
            <person name="Schmutz J."/>
            <person name="Clum A."/>
            <person name="Reid I.D."/>
            <person name="Moisan M.C."/>
            <person name="Butler G."/>
            <person name="Nguyen T.T.M."/>
            <person name="Dewar K."/>
            <person name="Conant G."/>
            <person name="Drula E."/>
            <person name="Henrissat B."/>
            <person name="Hansel C."/>
            <person name="Singer S."/>
            <person name="Hutchinson M.I."/>
            <person name="de Vries R.P."/>
            <person name="Natvig D.O."/>
            <person name="Powell A.J."/>
            <person name="Tsang A."/>
            <person name="Grigoriev I.V."/>
        </authorList>
    </citation>
    <scope>NUCLEOTIDE SEQUENCE [LARGE SCALE GENOMIC DNA]</scope>
    <source>
        <strain evidence="5 6">CBS 494.80</strain>
    </source>
</reference>
<keyword evidence="2 3" id="KW-0040">ANK repeat</keyword>